<keyword evidence="1" id="KW-0862">Zinc</keyword>
<protein>
    <recommendedName>
        <fullName evidence="1">Endoplasmic reticulum junction formation protein lunapark</fullName>
    </recommendedName>
</protein>
<proteinExistence type="inferred from homology"/>
<gene>
    <name evidence="4" type="ORF">GJ744_008674</name>
</gene>
<comment type="domain">
    <text evidence="1">The C4-type zinc finger motif is necessary both for its ER three-way tubular junction localization and formation.</text>
</comment>
<comment type="subcellular location">
    <subcellularLocation>
        <location evidence="1">Endoplasmic reticulum membrane</location>
        <topology evidence="1">Multi-pass membrane protein</topology>
    </subcellularLocation>
</comment>
<comment type="similarity">
    <text evidence="1">Belongs to the lunapark family.</text>
</comment>
<keyword evidence="1" id="KW-0472">Membrane</keyword>
<accession>A0A8H7E485</accession>
<feature type="region of interest" description="Disordered" evidence="2">
    <location>
        <begin position="329"/>
        <end position="433"/>
    </location>
</feature>
<evidence type="ECO:0000313" key="5">
    <source>
        <dbReference type="Proteomes" id="UP000606974"/>
    </source>
</evidence>
<dbReference type="OrthoDB" id="1725934at2759"/>
<dbReference type="GO" id="GO:0071788">
    <property type="term" value="P:endoplasmic reticulum tubular network maintenance"/>
    <property type="evidence" value="ECO:0007669"/>
    <property type="project" value="UniProtKB-UniRule"/>
</dbReference>
<dbReference type="GO" id="GO:0098826">
    <property type="term" value="C:endoplasmic reticulum tubular network membrane"/>
    <property type="evidence" value="ECO:0007669"/>
    <property type="project" value="UniProtKB-UniRule"/>
</dbReference>
<comment type="function">
    <text evidence="1">Plays a role in determining ER morphology.</text>
</comment>
<organism evidence="4 5">
    <name type="scientific">Endocarpon pusillum</name>
    <dbReference type="NCBI Taxonomy" id="364733"/>
    <lineage>
        <taxon>Eukaryota</taxon>
        <taxon>Fungi</taxon>
        <taxon>Dikarya</taxon>
        <taxon>Ascomycota</taxon>
        <taxon>Pezizomycotina</taxon>
        <taxon>Eurotiomycetes</taxon>
        <taxon>Chaetothyriomycetidae</taxon>
        <taxon>Verrucariales</taxon>
        <taxon>Verrucariaceae</taxon>
        <taxon>Endocarpon</taxon>
    </lineage>
</organism>
<evidence type="ECO:0000256" key="2">
    <source>
        <dbReference type="SAM" id="MobiDB-lite"/>
    </source>
</evidence>
<dbReference type="InterPro" id="IPR040115">
    <property type="entry name" value="Lnp"/>
</dbReference>
<feature type="compositionally biased region" description="Acidic residues" evidence="2">
    <location>
        <begin position="370"/>
        <end position="387"/>
    </location>
</feature>
<dbReference type="Pfam" id="PF10058">
    <property type="entry name" value="Zn_ribbon_10"/>
    <property type="match status" value="1"/>
</dbReference>
<sequence length="433" mass="47714">MPSLWPFAREDSSPASFERALSRLSTQITSSSVSLDKTRTRAHRAKAFWTLWSTLVYLVYTALIVLVLGPQQWGLPHYAGLAGTPIVVYGVRRILALYFDWQIARRQGHLDRLVAERDQKIAQLKKATRYDTTQELLNKYGGGMPRAQSGAKQGTKRKVATPKPPEPQPQRTGLSPPPTANIPGRSSPQAGSRPSTPARQIPNASSPPPSMSARSPLSASTSYDLSPDEPGFAPNAFPLPRPSSSSAYAPDQQHRWYDRILDVMLGEDETLAKNRLALICVNCRLVNGQAPPGIRSLEEIGRWRCGSCGAWNGVEKVEQGVRQMMQEMRVKEERGEEEEGYGEWMKVSRGNEDDAASPEQGTEKAVKEEDQNDDDDEDEDEDEDEVGDAAKDDVPDSPESGGSDSGEAEEKEAESVAARVAKTRRGSRRAQKK</sequence>
<feature type="compositionally biased region" description="Basic residues" evidence="2">
    <location>
        <begin position="421"/>
        <end position="433"/>
    </location>
</feature>
<dbReference type="PANTHER" id="PTHR22166:SF12">
    <property type="entry name" value="ENDOPLASMIC RETICULUM JUNCTION FORMATION PROTEIN LUNAPARK"/>
    <property type="match status" value="1"/>
</dbReference>
<feature type="transmembrane region" description="Helical" evidence="1">
    <location>
        <begin position="47"/>
        <end position="69"/>
    </location>
</feature>
<feature type="transmembrane region" description="Helical" evidence="1">
    <location>
        <begin position="75"/>
        <end position="99"/>
    </location>
</feature>
<feature type="domain" description="Lunapark zinc ribbon" evidence="3">
    <location>
        <begin position="256"/>
        <end position="312"/>
    </location>
</feature>
<dbReference type="GO" id="GO:0008270">
    <property type="term" value="F:zinc ion binding"/>
    <property type="evidence" value="ECO:0007669"/>
    <property type="project" value="UniProtKB-KW"/>
</dbReference>
<keyword evidence="1" id="KW-0256">Endoplasmic reticulum</keyword>
<dbReference type="EMBL" id="JAACFV010000049">
    <property type="protein sequence ID" value="KAF7508797.1"/>
    <property type="molecule type" value="Genomic_DNA"/>
</dbReference>
<keyword evidence="1" id="KW-0479">Metal-binding</keyword>
<keyword evidence="5" id="KW-1185">Reference proteome</keyword>
<evidence type="ECO:0000313" key="4">
    <source>
        <dbReference type="EMBL" id="KAF7508797.1"/>
    </source>
</evidence>
<dbReference type="Proteomes" id="UP000606974">
    <property type="component" value="Unassembled WGS sequence"/>
</dbReference>
<dbReference type="InterPro" id="IPR019273">
    <property type="entry name" value="Lunapark_Znf"/>
</dbReference>
<feature type="compositionally biased region" description="Low complexity" evidence="2">
    <location>
        <begin position="211"/>
        <end position="222"/>
    </location>
</feature>
<name>A0A8H7E485_9EURO</name>
<dbReference type="GO" id="GO:1903373">
    <property type="term" value="P:positive regulation of endoplasmic reticulum tubular network organization"/>
    <property type="evidence" value="ECO:0007669"/>
    <property type="project" value="UniProtKB-UniRule"/>
</dbReference>
<dbReference type="PANTHER" id="PTHR22166">
    <property type="entry name" value="ENDOPLASMIC RETICULUM JUNCTION FORMATION PROTEIN LUNAPARK"/>
    <property type="match status" value="1"/>
</dbReference>
<evidence type="ECO:0000259" key="3">
    <source>
        <dbReference type="Pfam" id="PF10058"/>
    </source>
</evidence>
<keyword evidence="1" id="KW-0812">Transmembrane</keyword>
<evidence type="ECO:0000256" key="1">
    <source>
        <dbReference type="RuleBase" id="RU367073"/>
    </source>
</evidence>
<keyword evidence="1" id="KW-0863">Zinc-finger</keyword>
<feature type="compositionally biased region" description="Polar residues" evidence="2">
    <location>
        <begin position="184"/>
        <end position="198"/>
    </location>
</feature>
<dbReference type="AlphaFoldDB" id="A0A8H7E485"/>
<comment type="caution">
    <text evidence="4">The sequence shown here is derived from an EMBL/GenBank/DDBJ whole genome shotgun (WGS) entry which is preliminary data.</text>
</comment>
<keyword evidence="1" id="KW-1133">Transmembrane helix</keyword>
<feature type="region of interest" description="Disordered" evidence="2">
    <location>
        <begin position="138"/>
        <end position="250"/>
    </location>
</feature>
<reference evidence="4" key="1">
    <citation type="submission" date="2020-02" db="EMBL/GenBank/DDBJ databases">
        <authorList>
            <person name="Palmer J.M."/>
        </authorList>
    </citation>
    <scope>NUCLEOTIDE SEQUENCE</scope>
    <source>
        <strain evidence="4">EPUS1.4</strain>
        <tissue evidence="4">Thallus</tissue>
    </source>
</reference>